<dbReference type="PANTHER" id="PTHR11717:SF7">
    <property type="entry name" value="LOW MOLECULAR WEIGHT PHOSPHOTYROSINE PROTEIN PHOSPHATASE"/>
    <property type="match status" value="1"/>
</dbReference>
<dbReference type="PRINTS" id="PR00719">
    <property type="entry name" value="LMWPTPASE"/>
</dbReference>
<dbReference type="SMART" id="SM00226">
    <property type="entry name" value="LMWPc"/>
    <property type="match status" value="1"/>
</dbReference>
<evidence type="ECO:0000256" key="4">
    <source>
        <dbReference type="ARBA" id="ARBA00022912"/>
    </source>
</evidence>
<dbReference type="InterPro" id="IPR036196">
    <property type="entry name" value="Ptyr_pPase_sf"/>
</dbReference>
<dbReference type="Gene3D" id="3.40.50.2300">
    <property type="match status" value="1"/>
</dbReference>
<feature type="active site" description="Nucleophile" evidence="5">
    <location>
        <position position="8"/>
    </location>
</feature>
<dbReference type="GO" id="GO:0004725">
    <property type="term" value="F:protein tyrosine phosphatase activity"/>
    <property type="evidence" value="ECO:0007669"/>
    <property type="project" value="UniProtKB-EC"/>
</dbReference>
<accession>A0A921ERC4</accession>
<organism evidence="7 8">
    <name type="scientific">Tessaracoccus flavescens</name>
    <dbReference type="NCBI Taxonomy" id="399497"/>
    <lineage>
        <taxon>Bacteria</taxon>
        <taxon>Bacillati</taxon>
        <taxon>Actinomycetota</taxon>
        <taxon>Actinomycetes</taxon>
        <taxon>Propionibacteriales</taxon>
        <taxon>Propionibacteriaceae</taxon>
        <taxon>Tessaracoccus</taxon>
    </lineage>
</organism>
<evidence type="ECO:0000259" key="6">
    <source>
        <dbReference type="SMART" id="SM00226"/>
    </source>
</evidence>
<protein>
    <recommendedName>
        <fullName evidence="2">protein-tyrosine-phosphatase</fullName>
        <ecNumber evidence="2">3.1.3.48</ecNumber>
    </recommendedName>
</protein>
<evidence type="ECO:0000313" key="7">
    <source>
        <dbReference type="EMBL" id="HJE52346.1"/>
    </source>
</evidence>
<evidence type="ECO:0000313" key="8">
    <source>
        <dbReference type="Proteomes" id="UP000712713"/>
    </source>
</evidence>
<dbReference type="EC" id="3.1.3.48" evidence="2"/>
<feature type="active site" description="Proton donor" evidence="5">
    <location>
        <position position="121"/>
    </location>
</feature>
<dbReference type="SUPFAM" id="SSF52788">
    <property type="entry name" value="Phosphotyrosine protein phosphatases I"/>
    <property type="match status" value="1"/>
</dbReference>
<dbReference type="AlphaFoldDB" id="A0A921ERC4"/>
<comment type="caution">
    <text evidence="7">The sequence shown here is derived from an EMBL/GenBank/DDBJ whole genome shotgun (WGS) entry which is preliminary data.</text>
</comment>
<evidence type="ECO:0000256" key="5">
    <source>
        <dbReference type="PIRSR" id="PIRSR617867-1"/>
    </source>
</evidence>
<evidence type="ECO:0000256" key="2">
    <source>
        <dbReference type="ARBA" id="ARBA00013064"/>
    </source>
</evidence>
<dbReference type="InterPro" id="IPR023485">
    <property type="entry name" value="Ptyr_pPase"/>
</dbReference>
<dbReference type="InterPro" id="IPR050438">
    <property type="entry name" value="LMW_PTPase"/>
</dbReference>
<proteinExistence type="inferred from homology"/>
<dbReference type="CDD" id="cd16343">
    <property type="entry name" value="LMWPTP"/>
    <property type="match status" value="1"/>
</dbReference>
<keyword evidence="4" id="KW-0904">Protein phosphatase</keyword>
<feature type="active site" evidence="5">
    <location>
        <position position="14"/>
    </location>
</feature>
<reference evidence="7" key="1">
    <citation type="journal article" date="2021" name="PeerJ">
        <title>Extensive microbial diversity within the chicken gut microbiome revealed by metagenomics and culture.</title>
        <authorList>
            <person name="Gilroy R."/>
            <person name="Ravi A."/>
            <person name="Getino M."/>
            <person name="Pursley I."/>
            <person name="Horton D.L."/>
            <person name="Alikhan N.F."/>
            <person name="Baker D."/>
            <person name="Gharbi K."/>
            <person name="Hall N."/>
            <person name="Watson M."/>
            <person name="Adriaenssens E.M."/>
            <person name="Foster-Nyarko E."/>
            <person name="Jarju S."/>
            <person name="Secka A."/>
            <person name="Antonio M."/>
            <person name="Oren A."/>
            <person name="Chaudhuri R.R."/>
            <person name="La Ragione R."/>
            <person name="Hildebrand F."/>
            <person name="Pallen M.J."/>
        </authorList>
    </citation>
    <scope>NUCLEOTIDE SEQUENCE</scope>
    <source>
        <strain evidence="7">ChiGjej3B3-7470</strain>
    </source>
</reference>
<dbReference type="InterPro" id="IPR017867">
    <property type="entry name" value="Tyr_phospatase_low_mol_wt"/>
</dbReference>
<evidence type="ECO:0000256" key="3">
    <source>
        <dbReference type="ARBA" id="ARBA00022801"/>
    </source>
</evidence>
<keyword evidence="3" id="KW-0378">Hydrolase</keyword>
<reference evidence="7" key="2">
    <citation type="submission" date="2021-09" db="EMBL/GenBank/DDBJ databases">
        <authorList>
            <person name="Gilroy R."/>
        </authorList>
    </citation>
    <scope>NUCLEOTIDE SEQUENCE</scope>
    <source>
        <strain evidence="7">ChiGjej3B3-7470</strain>
    </source>
</reference>
<dbReference type="PANTHER" id="PTHR11717">
    <property type="entry name" value="LOW MOLECULAR WEIGHT PROTEIN TYROSINE PHOSPHATASE"/>
    <property type="match status" value="1"/>
</dbReference>
<dbReference type="EMBL" id="DYZF01000260">
    <property type="protein sequence ID" value="HJE52346.1"/>
    <property type="molecule type" value="Genomic_DNA"/>
</dbReference>
<comment type="similarity">
    <text evidence="1">Belongs to the low molecular weight phosphotyrosine protein phosphatase family.</text>
</comment>
<evidence type="ECO:0000256" key="1">
    <source>
        <dbReference type="ARBA" id="ARBA00011063"/>
    </source>
</evidence>
<dbReference type="Proteomes" id="UP000712713">
    <property type="component" value="Unassembled WGS sequence"/>
</dbReference>
<feature type="domain" description="Phosphotyrosine protein phosphatase I" evidence="6">
    <location>
        <begin position="2"/>
        <end position="147"/>
    </location>
</feature>
<sequence>MAKLVFVCWGNICRSPMAERVARKMADDQGLTVDVESFGISSEESGNPIDRRARRVLAEAGYDTEHHKARQIGADDVAAADLVVAVEPSHVERLLRLAPGANVALLNDFNPAKPKGESLIDPWYGDQEGFYDTLADVEAAMPGILKAVSEQH</sequence>
<dbReference type="Pfam" id="PF01451">
    <property type="entry name" value="LMWPc"/>
    <property type="match status" value="1"/>
</dbReference>
<gene>
    <name evidence="7" type="ORF">K8V15_10320</name>
</gene>
<name>A0A921ERC4_9ACTN</name>